<dbReference type="Gene3D" id="2.40.30.170">
    <property type="match status" value="1"/>
</dbReference>
<comment type="caution">
    <text evidence="3">The sequence shown here is derived from an EMBL/GenBank/DDBJ whole genome shotgun (WGS) entry which is preliminary data.</text>
</comment>
<dbReference type="PANTHER" id="PTHR32347">
    <property type="entry name" value="EFFLUX SYSTEM COMPONENT YKNX-RELATED"/>
    <property type="match status" value="1"/>
</dbReference>
<sequence>MNAPITGSAEQVFARFLDLERQTRTARTPVQLSYSLVNDGQALFGFRHAALLIAGKVQAVTGVSAVDPNAPFVAFVEQAVAQLFKKGLLNQARVIAVDGVSESIQADWRSLSAGQVFWLPLIDHQGQVFGGLWLARDLPWSPSEQVLLSQLGDTYSHAWLALQPRKPWRLRWTRKRQVALVAVLLLGLLVPVRQSVLAPAEVVPLGGQVVAAPLDGVIAEFLVKPNQSVKRGDLLLRFESTSLKAQADVAERVLGVAEAELKANSQRSFADAESSSKIDLLAARVEQKRAEHDYAIELLKRSEVRAERDGIAVFADAERWLGKPVQTGERLMEIADPNQAELRIELAVGDAIELAPGAQVALFLDSDPLQRHQARLERSAYEAQPTAAGQLAYRLDARFDDAAPRIGLRGTAKIFGDRAPLALYLLRRPLAGLRQSVGL</sequence>
<dbReference type="Proteomes" id="UP000692896">
    <property type="component" value="Unassembled WGS sequence"/>
</dbReference>
<dbReference type="InterPro" id="IPR050465">
    <property type="entry name" value="UPF0194_transport"/>
</dbReference>
<dbReference type="PANTHER" id="PTHR32347:SF23">
    <property type="entry name" value="BLL5650 PROTEIN"/>
    <property type="match status" value="1"/>
</dbReference>
<evidence type="ECO:0000313" key="4">
    <source>
        <dbReference type="Proteomes" id="UP000692896"/>
    </source>
</evidence>
<dbReference type="RefSeq" id="WP_214912691.1">
    <property type="nucleotide sequence ID" value="NZ_JAGGNX010000013.1"/>
</dbReference>
<comment type="subcellular location">
    <subcellularLocation>
        <location evidence="1">Cell envelope</location>
    </subcellularLocation>
</comment>
<dbReference type="GO" id="GO:0030313">
    <property type="term" value="C:cell envelope"/>
    <property type="evidence" value="ECO:0007669"/>
    <property type="project" value="UniProtKB-SubCell"/>
</dbReference>
<dbReference type="Gene3D" id="2.40.50.100">
    <property type="match status" value="1"/>
</dbReference>
<evidence type="ECO:0000256" key="2">
    <source>
        <dbReference type="ARBA" id="ARBA00023054"/>
    </source>
</evidence>
<reference evidence="3" key="1">
    <citation type="submission" date="2021-03" db="EMBL/GenBank/DDBJ databases">
        <title>Genomic analysis provides insights into the functional capacity of soil bacteria communities inhabiting an altitudinal gradient in the Atacama Desert.</title>
        <authorList>
            <person name="Gonzalez M."/>
            <person name="Maldonado J."/>
            <person name="Maza F."/>
            <person name="Hodar C."/>
            <person name="Cortes M."/>
            <person name="Palma R."/>
            <person name="Andreani C."/>
            <person name="Gaete A."/>
            <person name="Vasquez-Dean J."/>
            <person name="Acuna V."/>
            <person name="Aguado M."/>
            <person name="Mandakovic D."/>
            <person name="Latorre M."/>
            <person name="Orellana A."/>
            <person name="Gutierrez R."/>
            <person name="Montecino M."/>
            <person name="Allende M."/>
            <person name="Maass A."/>
            <person name="Cambiazo V."/>
        </authorList>
    </citation>
    <scope>NUCLEOTIDE SEQUENCE</scope>
    <source>
        <strain evidence="3">ISL-25</strain>
    </source>
</reference>
<name>A0A944DJN0_PSEFL</name>
<dbReference type="AlphaFoldDB" id="A0A944DJN0"/>
<accession>A0A944DJN0</accession>
<evidence type="ECO:0000256" key="1">
    <source>
        <dbReference type="ARBA" id="ARBA00004196"/>
    </source>
</evidence>
<protein>
    <submittedName>
        <fullName evidence="3">HlyD family efflux transporter periplasmic adaptor subunit</fullName>
    </submittedName>
</protein>
<organism evidence="3 4">
    <name type="scientific">Pseudomonas fluorescens</name>
    <dbReference type="NCBI Taxonomy" id="294"/>
    <lineage>
        <taxon>Bacteria</taxon>
        <taxon>Pseudomonadati</taxon>
        <taxon>Pseudomonadota</taxon>
        <taxon>Gammaproteobacteria</taxon>
        <taxon>Pseudomonadales</taxon>
        <taxon>Pseudomonadaceae</taxon>
        <taxon>Pseudomonas</taxon>
    </lineage>
</organism>
<evidence type="ECO:0000313" key="3">
    <source>
        <dbReference type="EMBL" id="MBT2330436.1"/>
    </source>
</evidence>
<dbReference type="EMBL" id="JAGGOB010000035">
    <property type="protein sequence ID" value="MBT2330436.1"/>
    <property type="molecule type" value="Genomic_DNA"/>
</dbReference>
<gene>
    <name evidence="3" type="ORF">J7E47_17085</name>
</gene>
<proteinExistence type="predicted"/>
<keyword evidence="2" id="KW-0175">Coiled coil</keyword>
<dbReference type="SUPFAM" id="SSF111369">
    <property type="entry name" value="HlyD-like secretion proteins"/>
    <property type="match status" value="1"/>
</dbReference>